<dbReference type="AlphaFoldDB" id="A0AAN1WFL5"/>
<feature type="signal peptide" evidence="1">
    <location>
        <begin position="1"/>
        <end position="33"/>
    </location>
</feature>
<feature type="chain" id="PRO_5042883441" description="DUF2271 domain-containing protein" evidence="1">
    <location>
        <begin position="34"/>
        <end position="186"/>
    </location>
</feature>
<dbReference type="InterPro" id="IPR014469">
    <property type="entry name" value="DUF2271"/>
</dbReference>
<dbReference type="EMBL" id="AP023086">
    <property type="protein sequence ID" value="BCD96620.1"/>
    <property type="molecule type" value="Genomic_DNA"/>
</dbReference>
<evidence type="ECO:0000313" key="3">
    <source>
        <dbReference type="Proteomes" id="UP001320119"/>
    </source>
</evidence>
<keyword evidence="1" id="KW-0732">Signal</keyword>
<dbReference type="PIRSF" id="PIRSF014995">
    <property type="entry name" value="UCP014995"/>
    <property type="match status" value="1"/>
</dbReference>
<dbReference type="KEGG" id="marq:MARGE09_P0820"/>
<gene>
    <name evidence="2" type="ORF">MARGE09_P0820</name>
</gene>
<dbReference type="RefSeq" id="WP_236986111.1">
    <property type="nucleotide sequence ID" value="NZ_AP023086.1"/>
</dbReference>
<proteinExistence type="predicted"/>
<keyword evidence="3" id="KW-1185">Reference proteome</keyword>
<dbReference type="Gene3D" id="2.60.40.4070">
    <property type="match status" value="1"/>
</dbReference>
<sequence length="186" mass="21329">MKMIQPIRTIKRCLHLCSITLLLLPLTTMPSYAKEKNALDITITVPTIDASPYHRPFVAVWLEDTNRKPIKTLAVWYDDETWLKDMRQWWRKLGRKLHNAQSLDGLSGATQKPGTYSLQWDGKDNKGKTIKLDELLLNIEMVREEGDRTYIRQPIMFTQDSAGSTITIPADGEIGQTTIQLPKTFN</sequence>
<evidence type="ECO:0000256" key="1">
    <source>
        <dbReference type="SAM" id="SignalP"/>
    </source>
</evidence>
<evidence type="ECO:0008006" key="4">
    <source>
        <dbReference type="Google" id="ProtNLM"/>
    </source>
</evidence>
<dbReference type="Pfam" id="PF10029">
    <property type="entry name" value="DUF2271"/>
    <property type="match status" value="1"/>
</dbReference>
<protein>
    <recommendedName>
        <fullName evidence="4">DUF2271 domain-containing protein</fullName>
    </recommendedName>
</protein>
<name>A0AAN1WFL5_9GAMM</name>
<dbReference type="Proteomes" id="UP001320119">
    <property type="component" value="Chromosome"/>
</dbReference>
<organism evidence="2 3">
    <name type="scientific">Marinagarivorans cellulosilyticus</name>
    <dbReference type="NCBI Taxonomy" id="2721545"/>
    <lineage>
        <taxon>Bacteria</taxon>
        <taxon>Pseudomonadati</taxon>
        <taxon>Pseudomonadota</taxon>
        <taxon>Gammaproteobacteria</taxon>
        <taxon>Cellvibrionales</taxon>
        <taxon>Cellvibrionaceae</taxon>
        <taxon>Marinagarivorans</taxon>
    </lineage>
</organism>
<reference evidence="2 3" key="1">
    <citation type="journal article" date="2022" name="IScience">
        <title>An ultrasensitive nanofiber-based assay for enzymatic hydrolysis and deep-sea microbial degradation of cellulose.</title>
        <authorList>
            <person name="Tsudome M."/>
            <person name="Tachioka M."/>
            <person name="Miyazaki M."/>
            <person name="Uchimura K."/>
            <person name="Tsuda M."/>
            <person name="Takaki Y."/>
            <person name="Deguchi S."/>
        </authorList>
    </citation>
    <scope>NUCLEOTIDE SEQUENCE [LARGE SCALE GENOMIC DNA]</scope>
    <source>
        <strain evidence="2 3">GE09</strain>
    </source>
</reference>
<evidence type="ECO:0000313" key="2">
    <source>
        <dbReference type="EMBL" id="BCD96620.1"/>
    </source>
</evidence>
<accession>A0AAN1WFL5</accession>